<dbReference type="PANTHER" id="PTHR43252:SF2">
    <property type="entry name" value="TRANSCRIPTION REGULATOR, PADR-LIKE FAMILY"/>
    <property type="match status" value="1"/>
</dbReference>
<evidence type="ECO:0000313" key="3">
    <source>
        <dbReference type="EMBL" id="MCP2354552.1"/>
    </source>
</evidence>
<feature type="domain" description="Transcription regulator PadR N-terminal" evidence="2">
    <location>
        <begin position="65"/>
        <end position="133"/>
    </location>
</feature>
<dbReference type="Pfam" id="PF03551">
    <property type="entry name" value="PadR"/>
    <property type="match status" value="1"/>
</dbReference>
<feature type="region of interest" description="Disordered" evidence="1">
    <location>
        <begin position="1"/>
        <end position="44"/>
    </location>
</feature>
<keyword evidence="4" id="KW-1185">Reference proteome</keyword>
<dbReference type="InterPro" id="IPR036390">
    <property type="entry name" value="WH_DNA-bd_sf"/>
</dbReference>
<dbReference type="Gene3D" id="1.10.10.10">
    <property type="entry name" value="Winged helix-like DNA-binding domain superfamily/Winged helix DNA-binding domain"/>
    <property type="match status" value="1"/>
</dbReference>
<feature type="compositionally biased region" description="Pro residues" evidence="1">
    <location>
        <begin position="10"/>
        <end position="44"/>
    </location>
</feature>
<dbReference type="EMBL" id="JAMZEB010000002">
    <property type="protein sequence ID" value="MCP2354552.1"/>
    <property type="molecule type" value="Genomic_DNA"/>
</dbReference>
<dbReference type="GO" id="GO:0003677">
    <property type="term" value="F:DNA binding"/>
    <property type="evidence" value="ECO:0007669"/>
    <property type="project" value="UniProtKB-KW"/>
</dbReference>
<accession>A0A9X2GBD1</accession>
<organism evidence="3 4">
    <name type="scientific">Nonomuraea thailandensis</name>
    <dbReference type="NCBI Taxonomy" id="1188745"/>
    <lineage>
        <taxon>Bacteria</taxon>
        <taxon>Bacillati</taxon>
        <taxon>Actinomycetota</taxon>
        <taxon>Actinomycetes</taxon>
        <taxon>Streptosporangiales</taxon>
        <taxon>Streptosporangiaceae</taxon>
        <taxon>Nonomuraea</taxon>
    </lineage>
</organism>
<reference evidence="3" key="1">
    <citation type="submission" date="2022-06" db="EMBL/GenBank/DDBJ databases">
        <title>Sequencing the genomes of 1000 actinobacteria strains.</title>
        <authorList>
            <person name="Klenk H.-P."/>
        </authorList>
    </citation>
    <scope>NUCLEOTIDE SEQUENCE</scope>
    <source>
        <strain evidence="3">DSM 46694</strain>
    </source>
</reference>
<dbReference type="AlphaFoldDB" id="A0A9X2GBD1"/>
<dbReference type="RefSeq" id="WP_253741029.1">
    <property type="nucleotide sequence ID" value="NZ_BAABKA010000048.1"/>
</dbReference>
<evidence type="ECO:0000259" key="2">
    <source>
        <dbReference type="Pfam" id="PF03551"/>
    </source>
</evidence>
<dbReference type="InterPro" id="IPR036388">
    <property type="entry name" value="WH-like_DNA-bd_sf"/>
</dbReference>
<sequence>MRDHHEFWDAPPPPPPPFPPPGPMPGQMPGPAPMPFPPGPPPPHHVVHWEQAAPRIRRGDVRAALLALLHEGPQNGYQMIQDIEERSRGVWRPSPGSVYPALQQLEDEGLVSGDESGGSRTYRLTEQGRAQAARHAQEAPWEEVARTVPDDHHELRLLWAQLNEAFGHLVRTGGERQLAEAKKLIKQTRRSVFQILAED</sequence>
<dbReference type="SUPFAM" id="SSF46785">
    <property type="entry name" value="Winged helix' DNA-binding domain"/>
    <property type="match status" value="1"/>
</dbReference>
<dbReference type="PANTHER" id="PTHR43252">
    <property type="entry name" value="TRANSCRIPTIONAL REGULATOR YQJI"/>
    <property type="match status" value="1"/>
</dbReference>
<evidence type="ECO:0000256" key="1">
    <source>
        <dbReference type="SAM" id="MobiDB-lite"/>
    </source>
</evidence>
<keyword evidence="3" id="KW-0238">DNA-binding</keyword>
<name>A0A9X2GBD1_9ACTN</name>
<protein>
    <submittedName>
        <fullName evidence="3">DNA-binding PadR family transcriptional regulator</fullName>
    </submittedName>
</protein>
<comment type="caution">
    <text evidence="3">The sequence shown here is derived from an EMBL/GenBank/DDBJ whole genome shotgun (WGS) entry which is preliminary data.</text>
</comment>
<proteinExistence type="predicted"/>
<dbReference type="InterPro" id="IPR005149">
    <property type="entry name" value="Tscrpt_reg_PadR_N"/>
</dbReference>
<gene>
    <name evidence="3" type="ORF">HD597_001572</name>
</gene>
<dbReference type="Proteomes" id="UP001139648">
    <property type="component" value="Unassembled WGS sequence"/>
</dbReference>
<evidence type="ECO:0000313" key="4">
    <source>
        <dbReference type="Proteomes" id="UP001139648"/>
    </source>
</evidence>
<dbReference type="SUPFAM" id="SSF101447">
    <property type="entry name" value="Formin homology 2 domain (FH2 domain)"/>
    <property type="match status" value="1"/>
</dbReference>